<dbReference type="GO" id="GO:0008270">
    <property type="term" value="F:zinc ion binding"/>
    <property type="evidence" value="ECO:0007669"/>
    <property type="project" value="UniProtKB-KW"/>
</dbReference>
<feature type="compositionally biased region" description="Basic residues" evidence="11">
    <location>
        <begin position="43"/>
        <end position="54"/>
    </location>
</feature>
<keyword evidence="7" id="KW-0833">Ubl conjugation pathway</keyword>
<gene>
    <name evidence="13" type="ORF">GALMADRAFT_88325</name>
</gene>
<dbReference type="Gene3D" id="3.30.40.10">
    <property type="entry name" value="Zinc/RING finger domain, C3HC4 (zinc finger)"/>
    <property type="match status" value="1"/>
</dbReference>
<keyword evidence="5" id="KW-0479">Metal-binding</keyword>
<keyword evidence="6 10" id="KW-0863">Zinc-finger</keyword>
<evidence type="ECO:0000256" key="4">
    <source>
        <dbReference type="ARBA" id="ARBA00022679"/>
    </source>
</evidence>
<evidence type="ECO:0000256" key="7">
    <source>
        <dbReference type="ARBA" id="ARBA00022786"/>
    </source>
</evidence>
<proteinExistence type="inferred from homology"/>
<evidence type="ECO:0000256" key="10">
    <source>
        <dbReference type="PROSITE-ProRule" id="PRU00452"/>
    </source>
</evidence>
<dbReference type="GO" id="GO:0061665">
    <property type="term" value="F:SUMO ligase activity"/>
    <property type="evidence" value="ECO:0007669"/>
    <property type="project" value="TreeGrafter"/>
</dbReference>
<comment type="similarity">
    <text evidence="3">Belongs to the NSE2 family.</text>
</comment>
<keyword evidence="4" id="KW-0808">Transferase</keyword>
<dbReference type="PANTHER" id="PTHR21330">
    <property type="entry name" value="E3 SUMO-PROTEIN LIGASE NSE2"/>
    <property type="match status" value="1"/>
</dbReference>
<keyword evidence="14" id="KW-1185">Reference proteome</keyword>
<sequence length="340" mass="38444">MPVATSSRRKPLRRQNSEDIEDVRNTQANGNDDEVSDEDRPRVSRKVKKEKKGKQRPEPEDDDDDVAAAEDEDPDEDDRIDVANFPDQPLQRSDLHKLKGIAEDWRNMQTQIGQRWDIYKDVAGAMAEAGEEDIKTSKDLRELDRAMKEFLDIDAEMTAHAGSLDALYQQIARNEQIVDAATRYEDSLQERQEEYLGKTTRQKYARNPKYIDFHSNIWDVHHPTEPMPPLTDFIDREDGDDDDDDDDLEMGGATQNYDCPITLTLLVNPVTSKVCKHSFSADAIKEHCRNGLAKCPAAGCNKSFRASDCVPDAALAKKVKVYARRMAAAAEDSDAEEVVD</sequence>
<dbReference type="InterPro" id="IPR004181">
    <property type="entry name" value="Znf_MIZ"/>
</dbReference>
<keyword evidence="8" id="KW-0862">Zinc</keyword>
<dbReference type="HOGENOM" id="CLU_055164_0_0_1"/>
<evidence type="ECO:0000256" key="2">
    <source>
        <dbReference type="ARBA" id="ARBA00004718"/>
    </source>
</evidence>
<dbReference type="STRING" id="685588.A0A067TK67"/>
<feature type="compositionally biased region" description="Acidic residues" evidence="11">
    <location>
        <begin position="59"/>
        <end position="79"/>
    </location>
</feature>
<evidence type="ECO:0000313" key="14">
    <source>
        <dbReference type="Proteomes" id="UP000027222"/>
    </source>
</evidence>
<evidence type="ECO:0000256" key="9">
    <source>
        <dbReference type="ARBA" id="ARBA00023242"/>
    </source>
</evidence>
<dbReference type="InterPro" id="IPR026846">
    <property type="entry name" value="Nse2(Mms21)"/>
</dbReference>
<evidence type="ECO:0000256" key="3">
    <source>
        <dbReference type="ARBA" id="ARBA00008212"/>
    </source>
</evidence>
<keyword evidence="9" id="KW-0539">Nucleus</keyword>
<dbReference type="UniPathway" id="UPA00886"/>
<dbReference type="GO" id="GO:0005634">
    <property type="term" value="C:nucleus"/>
    <property type="evidence" value="ECO:0007669"/>
    <property type="project" value="UniProtKB-SubCell"/>
</dbReference>
<feature type="region of interest" description="Disordered" evidence="11">
    <location>
        <begin position="1"/>
        <end position="91"/>
    </location>
</feature>
<dbReference type="SUPFAM" id="SSF57850">
    <property type="entry name" value="RING/U-box"/>
    <property type="match status" value="1"/>
</dbReference>
<dbReference type="PROSITE" id="PS51044">
    <property type="entry name" value="ZF_SP_RING"/>
    <property type="match status" value="1"/>
</dbReference>
<dbReference type="OrthoDB" id="26899at2759"/>
<evidence type="ECO:0000256" key="5">
    <source>
        <dbReference type="ARBA" id="ARBA00022723"/>
    </source>
</evidence>
<reference evidence="14" key="1">
    <citation type="journal article" date="2014" name="Proc. Natl. Acad. Sci. U.S.A.">
        <title>Extensive sampling of basidiomycete genomes demonstrates inadequacy of the white-rot/brown-rot paradigm for wood decay fungi.</title>
        <authorList>
            <person name="Riley R."/>
            <person name="Salamov A.A."/>
            <person name="Brown D.W."/>
            <person name="Nagy L.G."/>
            <person name="Floudas D."/>
            <person name="Held B.W."/>
            <person name="Levasseur A."/>
            <person name="Lombard V."/>
            <person name="Morin E."/>
            <person name="Otillar R."/>
            <person name="Lindquist E.A."/>
            <person name="Sun H."/>
            <person name="LaButti K.M."/>
            <person name="Schmutz J."/>
            <person name="Jabbour D."/>
            <person name="Luo H."/>
            <person name="Baker S.E."/>
            <person name="Pisabarro A.G."/>
            <person name="Walton J.D."/>
            <person name="Blanchette R.A."/>
            <person name="Henrissat B."/>
            <person name="Martin F."/>
            <person name="Cullen D."/>
            <person name="Hibbett D.S."/>
            <person name="Grigoriev I.V."/>
        </authorList>
    </citation>
    <scope>NUCLEOTIDE SEQUENCE [LARGE SCALE GENOMIC DNA]</scope>
    <source>
        <strain evidence="14">CBS 339.88</strain>
    </source>
</reference>
<dbReference type="PANTHER" id="PTHR21330:SF1">
    <property type="entry name" value="E3 SUMO-PROTEIN LIGASE NSE2"/>
    <property type="match status" value="1"/>
</dbReference>
<protein>
    <recommendedName>
        <fullName evidence="12">SP-RING-type domain-containing protein</fullName>
    </recommendedName>
</protein>
<organism evidence="13 14">
    <name type="scientific">Galerina marginata (strain CBS 339.88)</name>
    <dbReference type="NCBI Taxonomy" id="685588"/>
    <lineage>
        <taxon>Eukaryota</taxon>
        <taxon>Fungi</taxon>
        <taxon>Dikarya</taxon>
        <taxon>Basidiomycota</taxon>
        <taxon>Agaricomycotina</taxon>
        <taxon>Agaricomycetes</taxon>
        <taxon>Agaricomycetidae</taxon>
        <taxon>Agaricales</taxon>
        <taxon>Agaricineae</taxon>
        <taxon>Strophariaceae</taxon>
        <taxon>Galerina</taxon>
    </lineage>
</organism>
<accession>A0A067TK67</accession>
<dbReference type="CDD" id="cd16651">
    <property type="entry name" value="SPL-RING_NSE2"/>
    <property type="match status" value="1"/>
</dbReference>
<dbReference type="GO" id="GO:0016925">
    <property type="term" value="P:protein sumoylation"/>
    <property type="evidence" value="ECO:0007669"/>
    <property type="project" value="UniProtKB-UniPathway"/>
</dbReference>
<dbReference type="GO" id="GO:0030915">
    <property type="term" value="C:Smc5-Smc6 complex"/>
    <property type="evidence" value="ECO:0007669"/>
    <property type="project" value="InterPro"/>
</dbReference>
<evidence type="ECO:0000256" key="1">
    <source>
        <dbReference type="ARBA" id="ARBA00004123"/>
    </source>
</evidence>
<evidence type="ECO:0000313" key="13">
    <source>
        <dbReference type="EMBL" id="KDR82732.1"/>
    </source>
</evidence>
<dbReference type="AlphaFoldDB" id="A0A067TK67"/>
<dbReference type="Pfam" id="PF11789">
    <property type="entry name" value="zf-Nse"/>
    <property type="match status" value="1"/>
</dbReference>
<feature type="domain" description="SP-RING-type" evidence="12">
    <location>
        <begin position="244"/>
        <end position="324"/>
    </location>
</feature>
<evidence type="ECO:0000256" key="11">
    <source>
        <dbReference type="SAM" id="MobiDB-lite"/>
    </source>
</evidence>
<evidence type="ECO:0000259" key="12">
    <source>
        <dbReference type="PROSITE" id="PS51044"/>
    </source>
</evidence>
<dbReference type="InterPro" id="IPR013083">
    <property type="entry name" value="Znf_RING/FYVE/PHD"/>
</dbReference>
<comment type="subcellular location">
    <subcellularLocation>
        <location evidence="1">Nucleus</location>
    </subcellularLocation>
</comment>
<evidence type="ECO:0000256" key="6">
    <source>
        <dbReference type="ARBA" id="ARBA00022771"/>
    </source>
</evidence>
<comment type="pathway">
    <text evidence="2">Protein modification; protein sumoylation.</text>
</comment>
<dbReference type="GO" id="GO:0000724">
    <property type="term" value="P:double-strand break repair via homologous recombination"/>
    <property type="evidence" value="ECO:0007669"/>
    <property type="project" value="InterPro"/>
</dbReference>
<dbReference type="Proteomes" id="UP000027222">
    <property type="component" value="Unassembled WGS sequence"/>
</dbReference>
<dbReference type="EMBL" id="KL142369">
    <property type="protein sequence ID" value="KDR82732.1"/>
    <property type="molecule type" value="Genomic_DNA"/>
</dbReference>
<name>A0A067TK67_GALM3</name>
<evidence type="ECO:0000256" key="8">
    <source>
        <dbReference type="ARBA" id="ARBA00022833"/>
    </source>
</evidence>